<name>A0A0P0VYM3_ORYSJ</name>
<reference evidence="2 3" key="3">
    <citation type="journal article" date="2013" name="Rice">
        <title>Improvement of the Oryza sativa Nipponbare reference genome using next generation sequence and optical map data.</title>
        <authorList>
            <person name="Kawahara Y."/>
            <person name="de la Bastide M."/>
            <person name="Hamilton J.P."/>
            <person name="Kanamori H."/>
            <person name="McCombie W.R."/>
            <person name="Ouyang S."/>
            <person name="Schwartz D.C."/>
            <person name="Tanaka T."/>
            <person name="Wu J."/>
            <person name="Zhou S."/>
            <person name="Childs K.L."/>
            <person name="Davidson R.M."/>
            <person name="Lin H."/>
            <person name="Quesada-Ocampo L."/>
            <person name="Vaillancourt B."/>
            <person name="Sakai H."/>
            <person name="Lee S.S."/>
            <person name="Kim J."/>
            <person name="Numa H."/>
            <person name="Itoh T."/>
            <person name="Buell C.R."/>
            <person name="Matsumoto T."/>
        </authorList>
    </citation>
    <scope>NUCLEOTIDE SEQUENCE [LARGE SCALE GENOMIC DNA]</scope>
    <source>
        <strain evidence="3">cv. Nipponbare</strain>
    </source>
</reference>
<protein>
    <submittedName>
        <fullName evidence="2">Os03g0412850 protein</fullName>
    </submittedName>
</protein>
<dbReference type="PaxDb" id="39947-A0A0P0VYM3"/>
<dbReference type="InParanoid" id="A0A0P0VYM3"/>
<proteinExistence type="predicted"/>
<dbReference type="Gramene" id="Os03t0412850-00">
    <property type="protein sequence ID" value="Os03t0412850-00"/>
    <property type="gene ID" value="Os03g0412850"/>
</dbReference>
<reference evidence="3" key="1">
    <citation type="journal article" date="2005" name="Nature">
        <title>The map-based sequence of the rice genome.</title>
        <authorList>
            <consortium name="International rice genome sequencing project (IRGSP)"/>
            <person name="Matsumoto T."/>
            <person name="Wu J."/>
            <person name="Kanamori H."/>
            <person name="Katayose Y."/>
            <person name="Fujisawa M."/>
            <person name="Namiki N."/>
            <person name="Mizuno H."/>
            <person name="Yamamoto K."/>
            <person name="Antonio B.A."/>
            <person name="Baba T."/>
            <person name="Sakata K."/>
            <person name="Nagamura Y."/>
            <person name="Aoki H."/>
            <person name="Arikawa K."/>
            <person name="Arita K."/>
            <person name="Bito T."/>
            <person name="Chiden Y."/>
            <person name="Fujitsuka N."/>
            <person name="Fukunaka R."/>
            <person name="Hamada M."/>
            <person name="Harada C."/>
            <person name="Hayashi A."/>
            <person name="Hijishita S."/>
            <person name="Honda M."/>
            <person name="Hosokawa S."/>
            <person name="Ichikawa Y."/>
            <person name="Idonuma A."/>
            <person name="Iijima M."/>
            <person name="Ikeda M."/>
            <person name="Ikeno M."/>
            <person name="Ito K."/>
            <person name="Ito S."/>
            <person name="Ito T."/>
            <person name="Ito Y."/>
            <person name="Ito Y."/>
            <person name="Iwabuchi A."/>
            <person name="Kamiya K."/>
            <person name="Karasawa W."/>
            <person name="Kurita K."/>
            <person name="Katagiri S."/>
            <person name="Kikuta A."/>
            <person name="Kobayashi H."/>
            <person name="Kobayashi N."/>
            <person name="Machita K."/>
            <person name="Maehara T."/>
            <person name="Masukawa M."/>
            <person name="Mizubayashi T."/>
            <person name="Mukai Y."/>
            <person name="Nagasaki H."/>
            <person name="Nagata Y."/>
            <person name="Naito S."/>
            <person name="Nakashima M."/>
            <person name="Nakama Y."/>
            <person name="Nakamichi Y."/>
            <person name="Nakamura M."/>
            <person name="Meguro A."/>
            <person name="Negishi M."/>
            <person name="Ohta I."/>
            <person name="Ohta T."/>
            <person name="Okamoto M."/>
            <person name="Ono N."/>
            <person name="Saji S."/>
            <person name="Sakaguchi M."/>
            <person name="Sakai K."/>
            <person name="Shibata M."/>
            <person name="Shimokawa T."/>
            <person name="Song J."/>
            <person name="Takazaki Y."/>
            <person name="Terasawa K."/>
            <person name="Tsugane M."/>
            <person name="Tsuji K."/>
            <person name="Ueda S."/>
            <person name="Waki K."/>
            <person name="Yamagata H."/>
            <person name="Yamamoto M."/>
            <person name="Yamamoto S."/>
            <person name="Yamane H."/>
            <person name="Yoshiki S."/>
            <person name="Yoshihara R."/>
            <person name="Yukawa K."/>
            <person name="Zhong H."/>
            <person name="Yano M."/>
            <person name="Yuan Q."/>
            <person name="Ouyang S."/>
            <person name="Liu J."/>
            <person name="Jones K.M."/>
            <person name="Gansberger K."/>
            <person name="Moffat K."/>
            <person name="Hill J."/>
            <person name="Bera J."/>
            <person name="Fadrosh D."/>
            <person name="Jin S."/>
            <person name="Johri S."/>
            <person name="Kim M."/>
            <person name="Overton L."/>
            <person name="Reardon M."/>
            <person name="Tsitrin T."/>
            <person name="Vuong H."/>
            <person name="Weaver B."/>
            <person name="Ciecko A."/>
            <person name="Tallon L."/>
            <person name="Jackson J."/>
            <person name="Pai G."/>
            <person name="Aken S.V."/>
            <person name="Utterback T."/>
            <person name="Reidmuller S."/>
            <person name="Feldblyum T."/>
            <person name="Hsiao J."/>
            <person name="Zismann V."/>
            <person name="Iobst S."/>
            <person name="de Vazeille A.R."/>
            <person name="Buell C.R."/>
            <person name="Ying K."/>
            <person name="Li Y."/>
            <person name="Lu T."/>
            <person name="Huang Y."/>
            <person name="Zhao Q."/>
            <person name="Feng Q."/>
            <person name="Zhang L."/>
            <person name="Zhu J."/>
            <person name="Weng Q."/>
            <person name="Mu J."/>
            <person name="Lu Y."/>
            <person name="Fan D."/>
            <person name="Liu Y."/>
            <person name="Guan J."/>
            <person name="Zhang Y."/>
            <person name="Yu S."/>
            <person name="Liu X."/>
            <person name="Zhang Y."/>
            <person name="Hong G."/>
            <person name="Han B."/>
            <person name="Choisne N."/>
            <person name="Demange N."/>
            <person name="Orjeda G."/>
            <person name="Samain S."/>
            <person name="Cattolico L."/>
            <person name="Pelletier E."/>
            <person name="Couloux A."/>
            <person name="Segurens B."/>
            <person name="Wincker P."/>
            <person name="D'Hont A."/>
            <person name="Scarpelli C."/>
            <person name="Weissenbach J."/>
            <person name="Salanoubat M."/>
            <person name="Quetier F."/>
            <person name="Yu Y."/>
            <person name="Kim H.R."/>
            <person name="Rambo T."/>
            <person name="Currie J."/>
            <person name="Collura K."/>
            <person name="Luo M."/>
            <person name="Yang T."/>
            <person name="Ammiraju J.S.S."/>
            <person name="Engler F."/>
            <person name="Soderlund C."/>
            <person name="Wing R.A."/>
            <person name="Palmer L.E."/>
            <person name="de la Bastide M."/>
            <person name="Spiegel L."/>
            <person name="Nascimento L."/>
            <person name="Zutavern T."/>
            <person name="O'Shaughnessy A."/>
            <person name="Dike S."/>
            <person name="Dedhia N."/>
            <person name="Preston R."/>
            <person name="Balija V."/>
            <person name="McCombie W.R."/>
            <person name="Chow T."/>
            <person name="Chen H."/>
            <person name="Chung M."/>
            <person name="Chen C."/>
            <person name="Shaw J."/>
            <person name="Wu H."/>
            <person name="Hsiao K."/>
            <person name="Chao Y."/>
            <person name="Chu M."/>
            <person name="Cheng C."/>
            <person name="Hour A."/>
            <person name="Lee P."/>
            <person name="Lin S."/>
            <person name="Lin Y."/>
            <person name="Liou J."/>
            <person name="Liu S."/>
            <person name="Hsing Y."/>
            <person name="Raghuvanshi S."/>
            <person name="Mohanty A."/>
            <person name="Bharti A.K."/>
            <person name="Gaur A."/>
            <person name="Gupta V."/>
            <person name="Kumar D."/>
            <person name="Ravi V."/>
            <person name="Vij S."/>
            <person name="Kapur A."/>
            <person name="Khurana P."/>
            <person name="Khurana P."/>
            <person name="Khurana J.P."/>
            <person name="Tyagi A.K."/>
            <person name="Gaikwad K."/>
            <person name="Singh A."/>
            <person name="Dalal V."/>
            <person name="Srivastava S."/>
            <person name="Dixit A."/>
            <person name="Pal A.K."/>
            <person name="Ghazi I.A."/>
            <person name="Yadav M."/>
            <person name="Pandit A."/>
            <person name="Bhargava A."/>
            <person name="Sureshbabu K."/>
            <person name="Batra K."/>
            <person name="Sharma T.R."/>
            <person name="Mohapatra T."/>
            <person name="Singh N.K."/>
            <person name="Messing J."/>
            <person name="Nelson A.B."/>
            <person name="Fuks G."/>
            <person name="Kavchok S."/>
            <person name="Keizer G."/>
            <person name="Linton E."/>
            <person name="Llaca V."/>
            <person name="Song R."/>
            <person name="Tanyolac B."/>
            <person name="Young S."/>
            <person name="Ho-Il K."/>
            <person name="Hahn J.H."/>
            <person name="Sangsakoo G."/>
            <person name="Vanavichit A."/>
            <person name="de Mattos Luiz.A.T."/>
            <person name="Zimmer P.D."/>
            <person name="Malone G."/>
            <person name="Dellagostin O."/>
            <person name="de Oliveira A.C."/>
            <person name="Bevan M."/>
            <person name="Bancroft I."/>
            <person name="Minx P."/>
            <person name="Cordum H."/>
            <person name="Wilson R."/>
            <person name="Cheng Z."/>
            <person name="Jin W."/>
            <person name="Jiang J."/>
            <person name="Leong S.A."/>
            <person name="Iwama H."/>
            <person name="Gojobori T."/>
            <person name="Itoh T."/>
            <person name="Niimura Y."/>
            <person name="Fujii Y."/>
            <person name="Habara T."/>
            <person name="Sakai H."/>
            <person name="Sato Y."/>
            <person name="Wilson G."/>
            <person name="Kumar K."/>
            <person name="McCouch S."/>
            <person name="Juretic N."/>
            <person name="Hoen D."/>
            <person name="Wright S."/>
            <person name="Bruskiewich R."/>
            <person name="Bureau T."/>
            <person name="Miyao A."/>
            <person name="Hirochika H."/>
            <person name="Nishikawa T."/>
            <person name="Kadowaki K."/>
            <person name="Sugiura M."/>
            <person name="Burr B."/>
            <person name="Sasaki T."/>
        </authorList>
    </citation>
    <scope>NUCLEOTIDE SEQUENCE [LARGE SCALE GENOMIC DNA]</scope>
    <source>
        <strain evidence="3">cv. Nipponbare</strain>
    </source>
</reference>
<accession>A0A0P0VYM3</accession>
<keyword evidence="3" id="KW-1185">Reference proteome</keyword>
<organism evidence="2 3">
    <name type="scientific">Oryza sativa subsp. japonica</name>
    <name type="common">Rice</name>
    <dbReference type="NCBI Taxonomy" id="39947"/>
    <lineage>
        <taxon>Eukaryota</taxon>
        <taxon>Viridiplantae</taxon>
        <taxon>Streptophyta</taxon>
        <taxon>Embryophyta</taxon>
        <taxon>Tracheophyta</taxon>
        <taxon>Spermatophyta</taxon>
        <taxon>Magnoliopsida</taxon>
        <taxon>Liliopsida</taxon>
        <taxon>Poales</taxon>
        <taxon>Poaceae</taxon>
        <taxon>BOP clade</taxon>
        <taxon>Oryzoideae</taxon>
        <taxon>Oryzeae</taxon>
        <taxon>Oryzinae</taxon>
        <taxon>Oryza</taxon>
        <taxon>Oryza sativa</taxon>
    </lineage>
</organism>
<evidence type="ECO:0000313" key="2">
    <source>
        <dbReference type="EMBL" id="BAS84675.1"/>
    </source>
</evidence>
<feature type="region of interest" description="Disordered" evidence="1">
    <location>
        <begin position="169"/>
        <end position="190"/>
    </location>
</feature>
<reference evidence="2 3" key="2">
    <citation type="journal article" date="2013" name="Plant Cell Physiol.">
        <title>Rice Annotation Project Database (RAP-DB): an integrative and interactive database for rice genomics.</title>
        <authorList>
            <person name="Sakai H."/>
            <person name="Lee S.S."/>
            <person name="Tanaka T."/>
            <person name="Numa H."/>
            <person name="Kim J."/>
            <person name="Kawahara Y."/>
            <person name="Wakimoto H."/>
            <person name="Yang C.C."/>
            <person name="Iwamoto M."/>
            <person name="Abe T."/>
            <person name="Yamada Y."/>
            <person name="Muto A."/>
            <person name="Inokuchi H."/>
            <person name="Ikemura T."/>
            <person name="Matsumoto T."/>
            <person name="Sasaki T."/>
            <person name="Itoh T."/>
        </authorList>
    </citation>
    <scope>NUCLEOTIDE SEQUENCE [LARGE SCALE GENOMIC DNA]</scope>
    <source>
        <strain evidence="3">cv. Nipponbare</strain>
    </source>
</reference>
<feature type="non-terminal residue" evidence="2">
    <location>
        <position position="283"/>
    </location>
</feature>
<evidence type="ECO:0000256" key="1">
    <source>
        <dbReference type="SAM" id="MobiDB-lite"/>
    </source>
</evidence>
<dbReference type="EMBL" id="AP014959">
    <property type="protein sequence ID" value="BAS84675.1"/>
    <property type="molecule type" value="Genomic_DNA"/>
</dbReference>
<evidence type="ECO:0000313" key="3">
    <source>
        <dbReference type="Proteomes" id="UP000059680"/>
    </source>
</evidence>
<dbReference type="Proteomes" id="UP000059680">
    <property type="component" value="Chromosome 3"/>
</dbReference>
<sequence>IFSFSELANVTPADVVVGGEVVRSDGSPAAVRVELGCHLVGLEVGEDGGEDGPGGVELVAADEEAALALDGVEQQALVGVGDLGGVALGVEQVEVAAVQPHPQPGHLAVDLEVDRLVGLHPQHQLVRRLLQLPRRCRPAAAHAPAPPPVQRLYGPSRVQGLAGLHEEGDAVPAGVVDEEGGGGERRRDAAARHRRVVHVRRVRLPALAVPLVLTHHHVLQPQLPHRPQHFHLLVADVLGVEADRSLHGEQGQDLQQVVLHYVPDDPVVVETRLDPPCRNLQKI</sequence>
<dbReference type="AlphaFoldDB" id="A0A0P0VYM3"/>
<gene>
    <name evidence="2" type="ordered locus">Os03g0412850</name>
    <name evidence="2" type="ORF">OSNPB_030412850</name>
</gene>